<evidence type="ECO:0000313" key="1">
    <source>
        <dbReference type="EMBL" id="CAG7664159.1"/>
    </source>
</evidence>
<gene>
    <name evidence="1" type="ORF">AFUS01_LOCUS1547</name>
</gene>
<name>A0A8J2NGX9_9HEXA</name>
<sequence length="326" mass="36805">HGHQGYQQSCMLSPQNMDIKDTSQVNSFSELTKLMTDQNGELRKDMKGINEKLTGLIVRMDQTDCRVGSIEHKLQELETLMAKQKSATNRLERMEMQKIVMIYEWPEDQSPTVDADFIIRGEIGVSSATICDAIRLKISPKVKSKITPLKVTLKDRFDVHLVMKNKARLKEKHPKVTVTRGLIEEDRQIQKQLYEELKRHRAANPGKEAKFIAASVIVADGVKYTVNDGGDFNCRIANKDVVSPEIILNSNLVANRNSMDTVLSAEADQLLDTFAEEDLRANDPSIPKSDPESVFNDLTESFKLMAGKCDCLKQRIRNPGWSNKPC</sequence>
<dbReference type="EMBL" id="CAJVCH010008637">
    <property type="protein sequence ID" value="CAG7664159.1"/>
    <property type="molecule type" value="Genomic_DNA"/>
</dbReference>
<proteinExistence type="predicted"/>
<dbReference type="Proteomes" id="UP000708208">
    <property type="component" value="Unassembled WGS sequence"/>
</dbReference>
<accession>A0A8J2NGX9</accession>
<evidence type="ECO:0000313" key="2">
    <source>
        <dbReference type="Proteomes" id="UP000708208"/>
    </source>
</evidence>
<dbReference type="AlphaFoldDB" id="A0A8J2NGX9"/>
<comment type="caution">
    <text evidence="1">The sequence shown here is derived from an EMBL/GenBank/DDBJ whole genome shotgun (WGS) entry which is preliminary data.</text>
</comment>
<organism evidence="1 2">
    <name type="scientific">Allacma fusca</name>
    <dbReference type="NCBI Taxonomy" id="39272"/>
    <lineage>
        <taxon>Eukaryota</taxon>
        <taxon>Metazoa</taxon>
        <taxon>Ecdysozoa</taxon>
        <taxon>Arthropoda</taxon>
        <taxon>Hexapoda</taxon>
        <taxon>Collembola</taxon>
        <taxon>Symphypleona</taxon>
        <taxon>Sminthuridae</taxon>
        <taxon>Allacma</taxon>
    </lineage>
</organism>
<keyword evidence="2" id="KW-1185">Reference proteome</keyword>
<protein>
    <submittedName>
        <fullName evidence="1">Uncharacterized protein</fullName>
    </submittedName>
</protein>
<reference evidence="1" key="1">
    <citation type="submission" date="2021-06" db="EMBL/GenBank/DDBJ databases">
        <authorList>
            <person name="Hodson N. C."/>
            <person name="Mongue J. A."/>
            <person name="Jaron S. K."/>
        </authorList>
    </citation>
    <scope>NUCLEOTIDE SEQUENCE</scope>
</reference>
<feature type="non-terminal residue" evidence="1">
    <location>
        <position position="1"/>
    </location>
</feature>